<dbReference type="KEGG" id="aay:WYH_00583"/>
<evidence type="ECO:0000313" key="1">
    <source>
        <dbReference type="EMBL" id="AKH41640.1"/>
    </source>
</evidence>
<dbReference type="PATRIC" id="fig|1267766.3.peg.589"/>
<sequence>MYSLLVSANDEAWQGRPYVLSRGRVFEYTEDAIAARFKDFTEEQIQHLCSLPAVFAYENGIDQDARLGRVRAVRILHGDIRIEYELADEAPPIPFALLSQEANELDIGDWEMNRTHWAVKDVNLAPFLDRHGIVGLNAQEIEAANEPFERLPVAEPIPISPAVFRIPQTPIDPNLVAVMMPFTPEFDAMLAQVTAACQELGLTCLTAGQVWENEEIIQDIFSLIYRARIVLCDFTGQNANVFYEAGIAHTLGKPVIPIARNVADLPFDLRHHRAAVYENTADGLTRLVAQLRPRFQWLMEHG</sequence>
<dbReference type="AlphaFoldDB" id="A0A0F7KSA5"/>
<keyword evidence="2" id="KW-1185">Reference proteome</keyword>
<gene>
    <name evidence="1" type="ORF">WYH_00583</name>
</gene>
<accession>A0A0F7KSA5</accession>
<reference evidence="1" key="1">
    <citation type="submission" date="2015-05" db="EMBL/GenBank/DDBJ databases">
        <title>The complete genome of Altererythrobacter atlanticus strain 26DY36.</title>
        <authorList>
            <person name="Wu Y.-H."/>
            <person name="Cheng H."/>
            <person name="Wu X.-W."/>
        </authorList>
    </citation>
    <scope>NUCLEOTIDE SEQUENCE [LARGE SCALE GENOMIC DNA]</scope>
    <source>
        <strain evidence="1">26DY36</strain>
    </source>
</reference>
<dbReference type="EMBL" id="CP011452">
    <property type="protein sequence ID" value="AKH41640.1"/>
    <property type="molecule type" value="Genomic_DNA"/>
</dbReference>
<organism evidence="1 2">
    <name type="scientific">Croceibacterium atlanticum</name>
    <dbReference type="NCBI Taxonomy" id="1267766"/>
    <lineage>
        <taxon>Bacteria</taxon>
        <taxon>Pseudomonadati</taxon>
        <taxon>Pseudomonadota</taxon>
        <taxon>Alphaproteobacteria</taxon>
        <taxon>Sphingomonadales</taxon>
        <taxon>Erythrobacteraceae</taxon>
        <taxon>Croceibacterium</taxon>
    </lineage>
</organism>
<dbReference type="OrthoDB" id="5379851at2"/>
<name>A0A0F7KSA5_9SPHN</name>
<dbReference type="Proteomes" id="UP000034392">
    <property type="component" value="Chromosome"/>
</dbReference>
<dbReference type="RefSeq" id="WP_046902632.1">
    <property type="nucleotide sequence ID" value="NZ_CP011452.2"/>
</dbReference>
<protein>
    <submittedName>
        <fullName evidence="1">Uncharacterized protein</fullName>
    </submittedName>
</protein>
<dbReference type="SUPFAM" id="SSF52309">
    <property type="entry name" value="N-(deoxy)ribosyltransferase-like"/>
    <property type="match status" value="1"/>
</dbReference>
<proteinExistence type="predicted"/>
<evidence type="ECO:0000313" key="2">
    <source>
        <dbReference type="Proteomes" id="UP000034392"/>
    </source>
</evidence>
<dbReference type="STRING" id="1267766.WYH_00583"/>